<dbReference type="PANTHER" id="PTHR11161:SF0">
    <property type="entry name" value="O-ACYLTRANSFERASE LIKE PROTEIN"/>
    <property type="match status" value="1"/>
</dbReference>
<accession>A0AAV4AQI7</accession>
<dbReference type="InterPro" id="IPR052728">
    <property type="entry name" value="O2_lipid_transport_reg"/>
</dbReference>
<name>A0AAV4AQI7_9GAST</name>
<protein>
    <submittedName>
        <fullName evidence="3">Nose resistant to fluoxetine protein 6</fullName>
    </submittedName>
</protein>
<feature type="domain" description="Nose resistant-to-fluoxetine protein N-terminal" evidence="2">
    <location>
        <begin position="124"/>
        <end position="251"/>
    </location>
</feature>
<organism evidence="3 4">
    <name type="scientific">Plakobranchus ocellatus</name>
    <dbReference type="NCBI Taxonomy" id="259542"/>
    <lineage>
        <taxon>Eukaryota</taxon>
        <taxon>Metazoa</taxon>
        <taxon>Spiralia</taxon>
        <taxon>Lophotrochozoa</taxon>
        <taxon>Mollusca</taxon>
        <taxon>Gastropoda</taxon>
        <taxon>Heterobranchia</taxon>
        <taxon>Euthyneura</taxon>
        <taxon>Panpulmonata</taxon>
        <taxon>Sacoglossa</taxon>
        <taxon>Placobranchoidea</taxon>
        <taxon>Plakobranchidae</taxon>
        <taxon>Plakobranchus</taxon>
    </lineage>
</organism>
<keyword evidence="4" id="KW-1185">Reference proteome</keyword>
<proteinExistence type="predicted"/>
<evidence type="ECO:0000256" key="1">
    <source>
        <dbReference type="SAM" id="SignalP"/>
    </source>
</evidence>
<feature type="signal peptide" evidence="1">
    <location>
        <begin position="1"/>
        <end position="24"/>
    </location>
</feature>
<dbReference type="AlphaFoldDB" id="A0AAV4AQI7"/>
<gene>
    <name evidence="3" type="ORF">PoB_003608200</name>
</gene>
<evidence type="ECO:0000313" key="3">
    <source>
        <dbReference type="EMBL" id="GFO09577.1"/>
    </source>
</evidence>
<feature type="chain" id="PRO_5043819912" evidence="1">
    <location>
        <begin position="25"/>
        <end position="264"/>
    </location>
</feature>
<dbReference type="PANTHER" id="PTHR11161">
    <property type="entry name" value="O-ACYLTRANSFERASE"/>
    <property type="match status" value="1"/>
</dbReference>
<keyword evidence="1" id="KW-0732">Signal</keyword>
<evidence type="ECO:0000259" key="2">
    <source>
        <dbReference type="SMART" id="SM00703"/>
    </source>
</evidence>
<evidence type="ECO:0000313" key="4">
    <source>
        <dbReference type="Proteomes" id="UP000735302"/>
    </source>
</evidence>
<comment type="caution">
    <text evidence="3">The sequence shown here is derived from an EMBL/GenBank/DDBJ whole genome shotgun (WGS) entry which is preliminary data.</text>
</comment>
<dbReference type="Proteomes" id="UP000735302">
    <property type="component" value="Unassembled WGS sequence"/>
</dbReference>
<dbReference type="Pfam" id="PF20146">
    <property type="entry name" value="NRF"/>
    <property type="match status" value="1"/>
</dbReference>
<dbReference type="InterPro" id="IPR006621">
    <property type="entry name" value="Nose-resist-to-fluoxetine_N"/>
</dbReference>
<sequence>MFTNSSVTLGFIVTALFLVSHTAAVSTLRTKDDTFSRTLPDSYRQSYAKLLATPGHLIRHVNYFHEGVYSDTLQKLTRLFFRETDHGYTDLNIANVFASDSDDTPWLLTMMNSLEALAEQDTSSHRCVNDTGYLITSMVERQTWALKFLDATGKVGPGLSELRINFVGDYDLCLSLVAPSSNETEGFKGSYTTLKAALGPLTNPLATLMIQWGVCMPDSCSEQDITLLLIEALRDTGLNGTLRVLPAENHREEREATPATVVAM</sequence>
<dbReference type="SMART" id="SM00703">
    <property type="entry name" value="NRF"/>
    <property type="match status" value="1"/>
</dbReference>
<dbReference type="EMBL" id="BLXT01004113">
    <property type="protein sequence ID" value="GFO09577.1"/>
    <property type="molecule type" value="Genomic_DNA"/>
</dbReference>
<reference evidence="3 4" key="1">
    <citation type="journal article" date="2021" name="Elife">
        <title>Chloroplast acquisition without the gene transfer in kleptoplastic sea slugs, Plakobranchus ocellatus.</title>
        <authorList>
            <person name="Maeda T."/>
            <person name="Takahashi S."/>
            <person name="Yoshida T."/>
            <person name="Shimamura S."/>
            <person name="Takaki Y."/>
            <person name="Nagai Y."/>
            <person name="Toyoda A."/>
            <person name="Suzuki Y."/>
            <person name="Arimoto A."/>
            <person name="Ishii H."/>
            <person name="Satoh N."/>
            <person name="Nishiyama T."/>
            <person name="Hasebe M."/>
            <person name="Maruyama T."/>
            <person name="Minagawa J."/>
            <person name="Obokata J."/>
            <person name="Shigenobu S."/>
        </authorList>
    </citation>
    <scope>NUCLEOTIDE SEQUENCE [LARGE SCALE GENOMIC DNA]</scope>
</reference>